<dbReference type="PANTHER" id="PTHR21567">
    <property type="entry name" value="CLASP"/>
    <property type="match status" value="1"/>
</dbReference>
<dbReference type="Pfam" id="PF12348">
    <property type="entry name" value="CLASP_N"/>
    <property type="match status" value="1"/>
</dbReference>
<dbReference type="Proteomes" id="UP000054166">
    <property type="component" value="Unassembled WGS sequence"/>
</dbReference>
<evidence type="ECO:0000256" key="3">
    <source>
        <dbReference type="ARBA" id="ARBA00022618"/>
    </source>
</evidence>
<evidence type="ECO:0000256" key="4">
    <source>
        <dbReference type="ARBA" id="ARBA00022701"/>
    </source>
</evidence>
<dbReference type="InParanoid" id="A0A0C3AY80"/>
<evidence type="ECO:0000259" key="7">
    <source>
        <dbReference type="SMART" id="SM01349"/>
    </source>
</evidence>
<proteinExistence type="inferred from homology"/>
<dbReference type="STRING" id="765440.A0A0C3AY80"/>
<organism evidence="8 9">
    <name type="scientific">Piloderma croceum (strain F 1598)</name>
    <dbReference type="NCBI Taxonomy" id="765440"/>
    <lineage>
        <taxon>Eukaryota</taxon>
        <taxon>Fungi</taxon>
        <taxon>Dikarya</taxon>
        <taxon>Basidiomycota</taxon>
        <taxon>Agaricomycotina</taxon>
        <taxon>Agaricomycetes</taxon>
        <taxon>Agaricomycetidae</taxon>
        <taxon>Atheliales</taxon>
        <taxon>Atheliaceae</taxon>
        <taxon>Piloderma</taxon>
    </lineage>
</organism>
<keyword evidence="5" id="KW-0498">Mitosis</keyword>
<dbReference type="InterPro" id="IPR011989">
    <property type="entry name" value="ARM-like"/>
</dbReference>
<evidence type="ECO:0000256" key="2">
    <source>
        <dbReference type="ARBA" id="ARBA00009549"/>
    </source>
</evidence>
<dbReference type="InterPro" id="IPR016024">
    <property type="entry name" value="ARM-type_fold"/>
</dbReference>
<keyword evidence="3" id="KW-0132">Cell division</keyword>
<dbReference type="AlphaFoldDB" id="A0A0C3AY80"/>
<dbReference type="OrthoDB" id="46159at2759"/>
<feature type="region of interest" description="Disordered" evidence="6">
    <location>
        <begin position="394"/>
        <end position="482"/>
    </location>
</feature>
<dbReference type="HOGENOM" id="CLU_015717_0_0_1"/>
<evidence type="ECO:0000256" key="5">
    <source>
        <dbReference type="ARBA" id="ARBA00022776"/>
    </source>
</evidence>
<evidence type="ECO:0000256" key="1">
    <source>
        <dbReference type="ARBA" id="ARBA00004186"/>
    </source>
</evidence>
<evidence type="ECO:0000256" key="6">
    <source>
        <dbReference type="SAM" id="MobiDB-lite"/>
    </source>
</evidence>
<dbReference type="GO" id="GO:0008017">
    <property type="term" value="F:microtubule binding"/>
    <property type="evidence" value="ECO:0007669"/>
    <property type="project" value="TreeGrafter"/>
</dbReference>
<dbReference type="Gene3D" id="1.25.10.10">
    <property type="entry name" value="Leucine-rich Repeat Variant"/>
    <property type="match status" value="1"/>
</dbReference>
<dbReference type="InterPro" id="IPR024395">
    <property type="entry name" value="CLASP_N_dom"/>
</dbReference>
<reference evidence="8 9" key="1">
    <citation type="submission" date="2014-04" db="EMBL/GenBank/DDBJ databases">
        <authorList>
            <consortium name="DOE Joint Genome Institute"/>
            <person name="Kuo A."/>
            <person name="Tarkka M."/>
            <person name="Buscot F."/>
            <person name="Kohler A."/>
            <person name="Nagy L.G."/>
            <person name="Floudas D."/>
            <person name="Copeland A."/>
            <person name="Barry K.W."/>
            <person name="Cichocki N."/>
            <person name="Veneault-Fourrey C."/>
            <person name="LaButti K."/>
            <person name="Lindquist E.A."/>
            <person name="Lipzen A."/>
            <person name="Lundell T."/>
            <person name="Morin E."/>
            <person name="Murat C."/>
            <person name="Sun H."/>
            <person name="Tunlid A."/>
            <person name="Henrissat B."/>
            <person name="Grigoriev I.V."/>
            <person name="Hibbett D.S."/>
            <person name="Martin F."/>
            <person name="Nordberg H.P."/>
            <person name="Cantor M.N."/>
            <person name="Hua S.X."/>
        </authorList>
    </citation>
    <scope>NUCLEOTIDE SEQUENCE [LARGE SCALE GENOMIC DNA]</scope>
    <source>
        <strain evidence="8 9">F 1598</strain>
    </source>
</reference>
<evidence type="ECO:0000313" key="9">
    <source>
        <dbReference type="Proteomes" id="UP000054166"/>
    </source>
</evidence>
<dbReference type="GO" id="GO:0051301">
    <property type="term" value="P:cell division"/>
    <property type="evidence" value="ECO:0007669"/>
    <property type="project" value="UniProtKB-KW"/>
</dbReference>
<evidence type="ECO:0000313" key="8">
    <source>
        <dbReference type="EMBL" id="KIM78968.1"/>
    </source>
</evidence>
<accession>A0A0C3AY80</accession>
<dbReference type="InterPro" id="IPR034085">
    <property type="entry name" value="TOG"/>
</dbReference>
<gene>
    <name evidence="8" type="ORF">PILCRDRAFT_824098</name>
</gene>
<dbReference type="GO" id="GO:1990023">
    <property type="term" value="C:mitotic spindle midzone"/>
    <property type="evidence" value="ECO:0007669"/>
    <property type="project" value="TreeGrafter"/>
</dbReference>
<dbReference type="GO" id="GO:0005881">
    <property type="term" value="C:cytoplasmic microtubule"/>
    <property type="evidence" value="ECO:0007669"/>
    <property type="project" value="TreeGrafter"/>
</dbReference>
<dbReference type="GO" id="GO:0090307">
    <property type="term" value="P:mitotic spindle assembly"/>
    <property type="evidence" value="ECO:0007669"/>
    <property type="project" value="TreeGrafter"/>
</dbReference>
<dbReference type="GO" id="GO:0005815">
    <property type="term" value="C:microtubule organizing center"/>
    <property type="evidence" value="ECO:0007669"/>
    <property type="project" value="TreeGrafter"/>
</dbReference>
<feature type="region of interest" description="Disordered" evidence="6">
    <location>
        <begin position="241"/>
        <end position="351"/>
    </location>
</feature>
<feature type="compositionally biased region" description="Basic and acidic residues" evidence="6">
    <location>
        <begin position="397"/>
        <end position="406"/>
    </location>
</feature>
<comment type="similarity">
    <text evidence="2">Belongs to the CLASP family.</text>
</comment>
<dbReference type="SMART" id="SM01349">
    <property type="entry name" value="TOG"/>
    <property type="match status" value="1"/>
</dbReference>
<sequence length="637" mass="67300">MAATKCDSPNTLKQEVDALRPILALVESEESWDTIAKGIIRFTSLCKNGACDFSAELTPFIRTVSRPISSAMCSERSRLSGAAIDLLCALASGLGAGFEPLMSLFFPTLLHLCTRTNKVLSTRARSCILAVIEHTQLPAILSYLSEASKDKSVSLRIAAAESVLACLNCFNPPDLEKEARAKLIEDVIRASARDASADVRKISRKVFEAYKALLPGRVDKFVAPLTPVMKKYLDINVKPSAPINTSRPQPHMGPAPPSVPFVTGQLKSGGTSGPSRPPSAATKAPPKAPPKAADKPSRFPAPSGPPTIARRVGHPTTALPAKVISGGASRLNRAVKDPKAGEGPIRPVVGDTENKTRVVGGARRVPLPPSTIQDVDRAAAASLQPTLAQLSRAKAAAVDRKGKDAVKPSWGRPPPSKAAIVTKGVSTGGKVQDMKPGSRPKHKGKTAPTDIPLPPSPKHEKTPTSVPLPASPKPPKNEQETEGCVGDVEGVLVPAMDEDKAVPTCAQVPAVPFIPDIKEPADSTPTRMPIGAPAGTPISTLLTSIQQGFLFTPCSPLSPPQTYLPLTAAEIDSPTPMFTRPGETQLPADHPSDHPTTQADDDVGKQISELMPALEEEAKAPRNGDKMERQVLVEVNQ</sequence>
<dbReference type="SUPFAM" id="SSF48371">
    <property type="entry name" value="ARM repeat"/>
    <property type="match status" value="1"/>
</dbReference>
<comment type="subcellular location">
    <subcellularLocation>
        <location evidence="1">Cytoplasm</location>
        <location evidence="1">Cytoskeleton</location>
        <location evidence="1">Spindle</location>
    </subcellularLocation>
</comment>
<feature type="compositionally biased region" description="Basic and acidic residues" evidence="6">
    <location>
        <begin position="616"/>
        <end position="631"/>
    </location>
</feature>
<keyword evidence="9" id="KW-1185">Reference proteome</keyword>
<feature type="domain" description="TOG" evidence="7">
    <location>
        <begin position="11"/>
        <end position="246"/>
    </location>
</feature>
<dbReference type="PANTHER" id="PTHR21567:SF60">
    <property type="entry name" value="CLASP N-TERMINAL DOMAIN-CONTAINING PROTEIN"/>
    <property type="match status" value="1"/>
</dbReference>
<dbReference type="GO" id="GO:0005876">
    <property type="term" value="C:spindle microtubule"/>
    <property type="evidence" value="ECO:0007669"/>
    <property type="project" value="TreeGrafter"/>
</dbReference>
<dbReference type="EMBL" id="KN833013">
    <property type="protein sequence ID" value="KIM78968.1"/>
    <property type="molecule type" value="Genomic_DNA"/>
</dbReference>
<reference evidence="9" key="2">
    <citation type="submission" date="2015-01" db="EMBL/GenBank/DDBJ databases">
        <title>Evolutionary Origins and Diversification of the Mycorrhizal Mutualists.</title>
        <authorList>
            <consortium name="DOE Joint Genome Institute"/>
            <consortium name="Mycorrhizal Genomics Consortium"/>
            <person name="Kohler A."/>
            <person name="Kuo A."/>
            <person name="Nagy L.G."/>
            <person name="Floudas D."/>
            <person name="Copeland A."/>
            <person name="Barry K.W."/>
            <person name="Cichocki N."/>
            <person name="Veneault-Fourrey C."/>
            <person name="LaButti K."/>
            <person name="Lindquist E.A."/>
            <person name="Lipzen A."/>
            <person name="Lundell T."/>
            <person name="Morin E."/>
            <person name="Murat C."/>
            <person name="Riley R."/>
            <person name="Ohm R."/>
            <person name="Sun H."/>
            <person name="Tunlid A."/>
            <person name="Henrissat B."/>
            <person name="Grigoriev I.V."/>
            <person name="Hibbett D.S."/>
            <person name="Martin F."/>
        </authorList>
    </citation>
    <scope>NUCLEOTIDE SEQUENCE [LARGE SCALE GENOMIC DNA]</scope>
    <source>
        <strain evidence="9">F 1598</strain>
    </source>
</reference>
<keyword evidence="4" id="KW-0493">Microtubule</keyword>
<keyword evidence="5" id="KW-0131">Cell cycle</keyword>
<name>A0A0C3AY80_PILCF</name>
<protein>
    <recommendedName>
        <fullName evidence="7">TOG domain-containing protein</fullName>
    </recommendedName>
</protein>
<feature type="region of interest" description="Disordered" evidence="6">
    <location>
        <begin position="572"/>
        <end position="637"/>
    </location>
</feature>